<dbReference type="InterPro" id="IPR043502">
    <property type="entry name" value="DNA/RNA_pol_sf"/>
</dbReference>
<dbReference type="AlphaFoldDB" id="A0A382DM10"/>
<dbReference type="Pfam" id="PF21999">
    <property type="entry name" value="IMS_HHH_1"/>
    <property type="match status" value="1"/>
</dbReference>
<dbReference type="Gene3D" id="3.30.70.270">
    <property type="match status" value="1"/>
</dbReference>
<dbReference type="InterPro" id="IPR001126">
    <property type="entry name" value="UmuC"/>
</dbReference>
<dbReference type="PANTHER" id="PTHR11076">
    <property type="entry name" value="DNA REPAIR POLYMERASE UMUC / TRANSFERASE FAMILY MEMBER"/>
    <property type="match status" value="1"/>
</dbReference>
<protein>
    <recommendedName>
        <fullName evidence="4">DNA-directed DNA polymerase</fullName>
        <ecNumber evidence="4">2.7.7.7</ecNumber>
    </recommendedName>
</protein>
<proteinExistence type="inferred from homology"/>
<dbReference type="GO" id="GO:0042276">
    <property type="term" value="P:error-prone translesion synthesis"/>
    <property type="evidence" value="ECO:0007669"/>
    <property type="project" value="TreeGrafter"/>
</dbReference>
<keyword evidence="10" id="KW-0479">Metal-binding</keyword>
<name>A0A382DM10_9ZZZZ</name>
<keyword evidence="8" id="KW-0548">Nucleotidyltransferase</keyword>
<evidence type="ECO:0000256" key="11">
    <source>
        <dbReference type="ARBA" id="ARBA00022763"/>
    </source>
</evidence>
<feature type="non-terminal residue" evidence="18">
    <location>
        <position position="325"/>
    </location>
</feature>
<dbReference type="InterPro" id="IPR050116">
    <property type="entry name" value="DNA_polymerase-Y"/>
</dbReference>
<dbReference type="GO" id="GO:0003684">
    <property type="term" value="F:damaged DNA binding"/>
    <property type="evidence" value="ECO:0007669"/>
    <property type="project" value="InterPro"/>
</dbReference>
<comment type="catalytic activity">
    <reaction evidence="16">
        <text>DNA(n) + a 2'-deoxyribonucleoside 5'-triphosphate = DNA(n+1) + diphosphate</text>
        <dbReference type="Rhea" id="RHEA:22508"/>
        <dbReference type="Rhea" id="RHEA-COMP:17339"/>
        <dbReference type="Rhea" id="RHEA-COMP:17340"/>
        <dbReference type="ChEBI" id="CHEBI:33019"/>
        <dbReference type="ChEBI" id="CHEBI:61560"/>
        <dbReference type="ChEBI" id="CHEBI:173112"/>
        <dbReference type="EC" id="2.7.7.7"/>
    </reaction>
</comment>
<evidence type="ECO:0000256" key="13">
    <source>
        <dbReference type="ARBA" id="ARBA00022932"/>
    </source>
</evidence>
<dbReference type="GO" id="GO:0006281">
    <property type="term" value="P:DNA repair"/>
    <property type="evidence" value="ECO:0007669"/>
    <property type="project" value="UniProtKB-KW"/>
</dbReference>
<dbReference type="InterPro" id="IPR022880">
    <property type="entry name" value="DNApol_IV"/>
</dbReference>
<dbReference type="EMBL" id="UINC01039910">
    <property type="protein sequence ID" value="SVB39054.1"/>
    <property type="molecule type" value="Genomic_DNA"/>
</dbReference>
<evidence type="ECO:0000259" key="17">
    <source>
        <dbReference type="PROSITE" id="PS50173"/>
    </source>
</evidence>
<dbReference type="GO" id="GO:0003887">
    <property type="term" value="F:DNA-directed DNA polymerase activity"/>
    <property type="evidence" value="ECO:0007669"/>
    <property type="project" value="UniProtKB-KW"/>
</dbReference>
<dbReference type="NCBIfam" id="NF002677">
    <property type="entry name" value="PRK02406.1"/>
    <property type="match status" value="1"/>
</dbReference>
<dbReference type="GO" id="GO:0009432">
    <property type="term" value="P:SOS response"/>
    <property type="evidence" value="ECO:0007669"/>
    <property type="project" value="TreeGrafter"/>
</dbReference>
<evidence type="ECO:0000256" key="14">
    <source>
        <dbReference type="ARBA" id="ARBA00023125"/>
    </source>
</evidence>
<keyword evidence="5" id="KW-0515">Mutator protein</keyword>
<evidence type="ECO:0000256" key="15">
    <source>
        <dbReference type="ARBA" id="ARBA00023204"/>
    </source>
</evidence>
<dbReference type="GO" id="GO:0006260">
    <property type="term" value="P:DNA replication"/>
    <property type="evidence" value="ECO:0007669"/>
    <property type="project" value="UniProtKB-KW"/>
</dbReference>
<evidence type="ECO:0000256" key="12">
    <source>
        <dbReference type="ARBA" id="ARBA00022842"/>
    </source>
</evidence>
<sequence>MDKLRTILHADMDAFYAAIEQRDRPELRGKPVIVGGDGRRSVVSTCSYEARRYGIHSAMPGTRARQLCPNGIFVRPRMDVYSQVSETIQSIFRQYTPLVEPLALDEAFMDVSGSSHLYGDGETIARSVRREVLNATGLTVSVGVAPCKYVAKVASDLEKPDGLVVVPEGSAMEFLAPLSVSHLWGAGKGMQTFLGEHGVRTIGDIQRCSLQELKGLLGESSGIHFYNMSLGADDRPVVSDHIAKSISNEHTFVEDLTGWEQCKNVLIKLSDLVGRRMRKDHRHGRTVRIKVRYGDFKTLNRQIGVPPTDSDFVIRKAALALFNAT</sequence>
<dbReference type="GO" id="GO:0046872">
    <property type="term" value="F:metal ion binding"/>
    <property type="evidence" value="ECO:0007669"/>
    <property type="project" value="UniProtKB-KW"/>
</dbReference>
<evidence type="ECO:0000256" key="5">
    <source>
        <dbReference type="ARBA" id="ARBA00022457"/>
    </source>
</evidence>
<dbReference type="GO" id="GO:0005829">
    <property type="term" value="C:cytosol"/>
    <property type="evidence" value="ECO:0007669"/>
    <property type="project" value="TreeGrafter"/>
</dbReference>
<evidence type="ECO:0000256" key="16">
    <source>
        <dbReference type="ARBA" id="ARBA00049244"/>
    </source>
</evidence>
<organism evidence="18">
    <name type="scientific">marine metagenome</name>
    <dbReference type="NCBI Taxonomy" id="408172"/>
    <lineage>
        <taxon>unclassified sequences</taxon>
        <taxon>metagenomes</taxon>
        <taxon>ecological metagenomes</taxon>
    </lineage>
</organism>
<dbReference type="SUPFAM" id="SSF56672">
    <property type="entry name" value="DNA/RNA polymerases"/>
    <property type="match status" value="1"/>
</dbReference>
<keyword evidence="7" id="KW-0808">Transferase</keyword>
<dbReference type="InterPro" id="IPR036775">
    <property type="entry name" value="DNA_pol_Y-fam_lit_finger_sf"/>
</dbReference>
<evidence type="ECO:0000313" key="18">
    <source>
        <dbReference type="EMBL" id="SVB39054.1"/>
    </source>
</evidence>
<dbReference type="InterPro" id="IPR017961">
    <property type="entry name" value="DNA_pol_Y-fam_little_finger"/>
</dbReference>
<dbReference type="SUPFAM" id="SSF100879">
    <property type="entry name" value="Lesion bypass DNA polymerase (Y-family), little finger domain"/>
    <property type="match status" value="1"/>
</dbReference>
<comment type="similarity">
    <text evidence="3">Belongs to the DNA polymerase type-Y family.</text>
</comment>
<dbReference type="EC" id="2.7.7.7" evidence="4"/>
<dbReference type="FunFam" id="3.40.1170.60:FF:000001">
    <property type="entry name" value="DNA polymerase IV"/>
    <property type="match status" value="1"/>
</dbReference>
<comment type="cofactor">
    <cofactor evidence="1">
        <name>Mg(2+)</name>
        <dbReference type="ChEBI" id="CHEBI:18420"/>
    </cofactor>
</comment>
<dbReference type="PROSITE" id="PS50173">
    <property type="entry name" value="UMUC"/>
    <property type="match status" value="1"/>
</dbReference>
<dbReference type="Gene3D" id="3.40.1170.60">
    <property type="match status" value="1"/>
</dbReference>
<dbReference type="PANTHER" id="PTHR11076:SF33">
    <property type="entry name" value="DNA POLYMERASE KAPPA"/>
    <property type="match status" value="1"/>
</dbReference>
<keyword evidence="12" id="KW-0460">Magnesium</keyword>
<evidence type="ECO:0000256" key="4">
    <source>
        <dbReference type="ARBA" id="ARBA00012417"/>
    </source>
</evidence>
<keyword evidence="13" id="KW-0239">DNA-directed DNA polymerase</keyword>
<evidence type="ECO:0000256" key="6">
    <source>
        <dbReference type="ARBA" id="ARBA00022490"/>
    </source>
</evidence>
<dbReference type="Pfam" id="PF00817">
    <property type="entry name" value="IMS"/>
    <property type="match status" value="1"/>
</dbReference>
<keyword evidence="9" id="KW-0235">DNA replication</keyword>
<keyword evidence="11" id="KW-0227">DNA damage</keyword>
<accession>A0A382DM10</accession>
<evidence type="ECO:0000256" key="2">
    <source>
        <dbReference type="ARBA" id="ARBA00004496"/>
    </source>
</evidence>
<comment type="subcellular location">
    <subcellularLocation>
        <location evidence="2">Cytoplasm</location>
    </subcellularLocation>
</comment>
<dbReference type="Pfam" id="PF11799">
    <property type="entry name" value="IMS_C"/>
    <property type="match status" value="1"/>
</dbReference>
<dbReference type="InterPro" id="IPR043128">
    <property type="entry name" value="Rev_trsase/Diguanyl_cyclase"/>
</dbReference>
<keyword evidence="15" id="KW-0234">DNA repair</keyword>
<dbReference type="InterPro" id="IPR053848">
    <property type="entry name" value="IMS_HHH_1"/>
</dbReference>
<evidence type="ECO:0000256" key="8">
    <source>
        <dbReference type="ARBA" id="ARBA00022695"/>
    </source>
</evidence>
<evidence type="ECO:0000256" key="1">
    <source>
        <dbReference type="ARBA" id="ARBA00001946"/>
    </source>
</evidence>
<evidence type="ECO:0000256" key="9">
    <source>
        <dbReference type="ARBA" id="ARBA00022705"/>
    </source>
</evidence>
<dbReference type="Gene3D" id="3.30.1490.100">
    <property type="entry name" value="DNA polymerase, Y-family, little finger domain"/>
    <property type="match status" value="1"/>
</dbReference>
<keyword evidence="6" id="KW-0963">Cytoplasm</keyword>
<keyword evidence="14" id="KW-0238">DNA-binding</keyword>
<feature type="domain" description="UmuC" evidence="17">
    <location>
        <begin position="7"/>
        <end position="187"/>
    </location>
</feature>
<gene>
    <name evidence="18" type="ORF">METZ01_LOCUS191908</name>
</gene>
<dbReference type="HAMAP" id="MF_01113">
    <property type="entry name" value="DNApol_IV"/>
    <property type="match status" value="1"/>
</dbReference>
<reference evidence="18" key="1">
    <citation type="submission" date="2018-05" db="EMBL/GenBank/DDBJ databases">
        <authorList>
            <person name="Lanie J.A."/>
            <person name="Ng W.-L."/>
            <person name="Kazmierczak K.M."/>
            <person name="Andrzejewski T.M."/>
            <person name="Davidsen T.M."/>
            <person name="Wayne K.J."/>
            <person name="Tettelin H."/>
            <person name="Glass J.I."/>
            <person name="Rusch D."/>
            <person name="Podicherti R."/>
            <person name="Tsui H.-C.T."/>
            <person name="Winkler M.E."/>
        </authorList>
    </citation>
    <scope>NUCLEOTIDE SEQUENCE</scope>
</reference>
<evidence type="ECO:0000256" key="7">
    <source>
        <dbReference type="ARBA" id="ARBA00022679"/>
    </source>
</evidence>
<dbReference type="Gene3D" id="1.10.150.20">
    <property type="entry name" value="5' to 3' exonuclease, C-terminal subdomain"/>
    <property type="match status" value="1"/>
</dbReference>
<evidence type="ECO:0000256" key="10">
    <source>
        <dbReference type="ARBA" id="ARBA00022723"/>
    </source>
</evidence>
<dbReference type="CDD" id="cd03586">
    <property type="entry name" value="PolY_Pol_IV_kappa"/>
    <property type="match status" value="1"/>
</dbReference>
<evidence type="ECO:0000256" key="3">
    <source>
        <dbReference type="ARBA" id="ARBA00010945"/>
    </source>
</evidence>